<dbReference type="SUPFAM" id="SSF50891">
    <property type="entry name" value="Cyclophilin-like"/>
    <property type="match status" value="1"/>
</dbReference>
<dbReference type="AlphaFoldDB" id="A0A495D322"/>
<dbReference type="EMBL" id="RBIM01000007">
    <property type="protein sequence ID" value="RKQ95340.1"/>
    <property type="molecule type" value="Genomic_DNA"/>
</dbReference>
<proteinExistence type="predicted"/>
<dbReference type="EC" id="5.2.1.8" evidence="1"/>
<evidence type="ECO:0000256" key="3">
    <source>
        <dbReference type="ARBA" id="ARBA00023235"/>
    </source>
</evidence>
<sequence length="319" mass="34537">MIMRFTLSATLALALSAAACAREAETSASDAEVARHQPAPTVSAQAEPTAPQWQLPDDAWRTADQEDLLYIDTDHGMVIVEMAPEFAPNHVARMRTLAQERFYDFLVWHRVIDGFMAQGGGSRSNPGHAADVPGLEAEFTVRRSGEPVVTELQDRIINPRALPQTAKAGFWDGFPAGTQTAALAAITGDGQVQSWLLHCRGAASAARTGDPNSARSQFYLTRGHSEHLNAQYTSWGRVRVGQEAVDAIAVGSAMDDPDFRPDTIRSMRTGDELPAEDQVTIQVADTDSAAFASYLDTLRDASGNLPDICDITVPTRIME</sequence>
<dbReference type="InterPro" id="IPR002130">
    <property type="entry name" value="Cyclophilin-type_PPIase_dom"/>
</dbReference>
<dbReference type="GO" id="GO:0003755">
    <property type="term" value="F:peptidyl-prolyl cis-trans isomerase activity"/>
    <property type="evidence" value="ECO:0007669"/>
    <property type="project" value="UniProtKB-KW"/>
</dbReference>
<protein>
    <recommendedName>
        <fullName evidence="1">peptidylprolyl isomerase</fullName>
        <ecNumber evidence="1">5.2.1.8</ecNumber>
    </recommendedName>
</protein>
<evidence type="ECO:0000313" key="8">
    <source>
        <dbReference type="Proteomes" id="UP000273675"/>
    </source>
</evidence>
<organism evidence="7 8">
    <name type="scientific">Maricaulis maris</name>
    <dbReference type="NCBI Taxonomy" id="74318"/>
    <lineage>
        <taxon>Bacteria</taxon>
        <taxon>Pseudomonadati</taxon>
        <taxon>Pseudomonadota</taxon>
        <taxon>Alphaproteobacteria</taxon>
        <taxon>Maricaulales</taxon>
        <taxon>Maricaulaceae</taxon>
        <taxon>Maricaulis</taxon>
    </lineage>
</organism>
<feature type="region of interest" description="Disordered" evidence="4">
    <location>
        <begin position="29"/>
        <end position="54"/>
    </location>
</feature>
<reference evidence="7 8" key="1">
    <citation type="submission" date="2018-10" db="EMBL/GenBank/DDBJ databases">
        <title>Genomic Encyclopedia of Type Strains, Phase IV (KMG-IV): sequencing the most valuable type-strain genomes for metagenomic binning, comparative biology and taxonomic classification.</title>
        <authorList>
            <person name="Goeker M."/>
        </authorList>
    </citation>
    <scope>NUCLEOTIDE SEQUENCE [LARGE SCALE GENOMIC DNA]</scope>
    <source>
        <strain evidence="7 8">DSM 4734</strain>
    </source>
</reference>
<keyword evidence="2" id="KW-0697">Rotamase</keyword>
<dbReference type="PROSITE" id="PS51257">
    <property type="entry name" value="PROKAR_LIPOPROTEIN"/>
    <property type="match status" value="1"/>
</dbReference>
<dbReference type="PANTHER" id="PTHR45625:SF4">
    <property type="entry name" value="PEPTIDYLPROLYL ISOMERASE DOMAIN AND WD REPEAT-CONTAINING PROTEIN 1"/>
    <property type="match status" value="1"/>
</dbReference>
<evidence type="ECO:0000256" key="1">
    <source>
        <dbReference type="ARBA" id="ARBA00013194"/>
    </source>
</evidence>
<dbReference type="Gene3D" id="2.40.100.10">
    <property type="entry name" value="Cyclophilin-like"/>
    <property type="match status" value="1"/>
</dbReference>
<evidence type="ECO:0000259" key="6">
    <source>
        <dbReference type="PROSITE" id="PS50072"/>
    </source>
</evidence>
<evidence type="ECO:0000256" key="2">
    <source>
        <dbReference type="ARBA" id="ARBA00023110"/>
    </source>
</evidence>
<accession>A0A495D322</accession>
<evidence type="ECO:0000256" key="5">
    <source>
        <dbReference type="SAM" id="SignalP"/>
    </source>
</evidence>
<dbReference type="Pfam" id="PF00160">
    <property type="entry name" value="Pro_isomerase"/>
    <property type="match status" value="1"/>
</dbReference>
<dbReference type="InterPro" id="IPR029000">
    <property type="entry name" value="Cyclophilin-like_dom_sf"/>
</dbReference>
<name>A0A495D322_9PROT</name>
<dbReference type="PANTHER" id="PTHR45625">
    <property type="entry name" value="PEPTIDYL-PROLYL CIS-TRANS ISOMERASE-RELATED"/>
    <property type="match status" value="1"/>
</dbReference>
<feature type="domain" description="PPIase cyclophilin-type" evidence="6">
    <location>
        <begin position="65"/>
        <end position="261"/>
    </location>
</feature>
<dbReference type="CDD" id="cd00317">
    <property type="entry name" value="cyclophilin"/>
    <property type="match status" value="1"/>
</dbReference>
<feature type="chain" id="PRO_5019811954" description="peptidylprolyl isomerase" evidence="5">
    <location>
        <begin position="22"/>
        <end position="319"/>
    </location>
</feature>
<keyword evidence="5" id="KW-0732">Signal</keyword>
<evidence type="ECO:0000313" key="7">
    <source>
        <dbReference type="EMBL" id="RKQ95340.1"/>
    </source>
</evidence>
<gene>
    <name evidence="7" type="ORF">C7435_3034</name>
</gene>
<dbReference type="Proteomes" id="UP000273675">
    <property type="component" value="Unassembled WGS sequence"/>
</dbReference>
<feature type="signal peptide" evidence="5">
    <location>
        <begin position="1"/>
        <end position="21"/>
    </location>
</feature>
<comment type="caution">
    <text evidence="7">The sequence shown here is derived from an EMBL/GenBank/DDBJ whole genome shotgun (WGS) entry which is preliminary data.</text>
</comment>
<dbReference type="PROSITE" id="PS50072">
    <property type="entry name" value="CSA_PPIASE_2"/>
    <property type="match status" value="1"/>
</dbReference>
<keyword evidence="3 7" id="KW-0413">Isomerase</keyword>
<evidence type="ECO:0000256" key="4">
    <source>
        <dbReference type="SAM" id="MobiDB-lite"/>
    </source>
</evidence>
<dbReference type="InterPro" id="IPR044666">
    <property type="entry name" value="Cyclophilin_A-like"/>
</dbReference>